<name>A0ABP8ZZW7_9MICO</name>
<dbReference type="PANTHER" id="PTHR12110:SF21">
    <property type="entry name" value="XYLOSE ISOMERASE-LIKE TIM BARREL DOMAIN-CONTAINING PROTEIN"/>
    <property type="match status" value="1"/>
</dbReference>
<dbReference type="GO" id="GO:0016853">
    <property type="term" value="F:isomerase activity"/>
    <property type="evidence" value="ECO:0007669"/>
    <property type="project" value="UniProtKB-KW"/>
</dbReference>
<evidence type="ECO:0000313" key="3">
    <source>
        <dbReference type="EMBL" id="GAA4770871.1"/>
    </source>
</evidence>
<proteinExistence type="predicted"/>
<dbReference type="RefSeq" id="WP_345437335.1">
    <property type="nucleotide sequence ID" value="NZ_BAABKO010000002.1"/>
</dbReference>
<dbReference type="SUPFAM" id="SSF51658">
    <property type="entry name" value="Xylose isomerase-like"/>
    <property type="match status" value="1"/>
</dbReference>
<protein>
    <submittedName>
        <fullName evidence="3">Sugar phosphate isomerase/epimerase</fullName>
    </submittedName>
</protein>
<comment type="caution">
    <text evidence="3">The sequence shown here is derived from an EMBL/GenBank/DDBJ whole genome shotgun (WGS) entry which is preliminary data.</text>
</comment>
<dbReference type="PANTHER" id="PTHR12110">
    <property type="entry name" value="HYDROXYPYRUVATE ISOMERASE"/>
    <property type="match status" value="1"/>
</dbReference>
<gene>
    <name evidence="3" type="ORF">GCM10023351_13410</name>
</gene>
<keyword evidence="3" id="KW-0413">Isomerase</keyword>
<evidence type="ECO:0000313" key="4">
    <source>
        <dbReference type="Proteomes" id="UP001501645"/>
    </source>
</evidence>
<organism evidence="3 4">
    <name type="scientific">Microbacterium gilvum</name>
    <dbReference type="NCBI Taxonomy" id="1336204"/>
    <lineage>
        <taxon>Bacteria</taxon>
        <taxon>Bacillati</taxon>
        <taxon>Actinomycetota</taxon>
        <taxon>Actinomycetes</taxon>
        <taxon>Micrococcales</taxon>
        <taxon>Microbacteriaceae</taxon>
        <taxon>Microbacterium</taxon>
    </lineage>
</organism>
<keyword evidence="4" id="KW-1185">Reference proteome</keyword>
<dbReference type="Pfam" id="PF01261">
    <property type="entry name" value="AP_endonuc_2"/>
    <property type="match status" value="1"/>
</dbReference>
<evidence type="ECO:0000256" key="1">
    <source>
        <dbReference type="ARBA" id="ARBA00023277"/>
    </source>
</evidence>
<accession>A0ABP8ZZW7</accession>
<dbReference type="InterPro" id="IPR013022">
    <property type="entry name" value="Xyl_isomerase-like_TIM-brl"/>
</dbReference>
<dbReference type="InterPro" id="IPR050312">
    <property type="entry name" value="IolE/XylAMocC-like"/>
</dbReference>
<sequence>MTAKIAMNVTTTFHGNVRTDLRAARDAGFAGVELQSPKLYRYLDAGFRPEDVRALAGDLVVTGLGAVQDVERQGDAHDEFVADVERMADIAVAVGAPSVQLCTGPSDWRVVRDFRFGGLDVDDPRYRGTLGRSEQDALDAVARNVRTAADIAADRGLRVFVEPLAWTNVNRCEQLLRLVDAVGRDNVRIAVDFWHFWLVGDTLAEVAALPAELIEAVHVSDATPIDLAREVPNVADHRDVIIGGGAIPLQEWVDAVKATGYDGWWVTEMFSTRADEHEFGDVARTMRGLVELLVS</sequence>
<dbReference type="Gene3D" id="3.20.20.150">
    <property type="entry name" value="Divalent-metal-dependent TIM barrel enzymes"/>
    <property type="match status" value="1"/>
</dbReference>
<reference evidence="4" key="1">
    <citation type="journal article" date="2019" name="Int. J. Syst. Evol. Microbiol.">
        <title>The Global Catalogue of Microorganisms (GCM) 10K type strain sequencing project: providing services to taxonomists for standard genome sequencing and annotation.</title>
        <authorList>
            <consortium name="The Broad Institute Genomics Platform"/>
            <consortium name="The Broad Institute Genome Sequencing Center for Infectious Disease"/>
            <person name="Wu L."/>
            <person name="Ma J."/>
        </authorList>
    </citation>
    <scope>NUCLEOTIDE SEQUENCE [LARGE SCALE GENOMIC DNA]</scope>
    <source>
        <strain evidence="4">JCM 18537</strain>
    </source>
</reference>
<dbReference type="InterPro" id="IPR036237">
    <property type="entry name" value="Xyl_isomerase-like_sf"/>
</dbReference>
<evidence type="ECO:0000259" key="2">
    <source>
        <dbReference type="Pfam" id="PF01261"/>
    </source>
</evidence>
<dbReference type="EMBL" id="BAABKO010000002">
    <property type="protein sequence ID" value="GAA4770871.1"/>
    <property type="molecule type" value="Genomic_DNA"/>
</dbReference>
<dbReference type="Proteomes" id="UP001501645">
    <property type="component" value="Unassembled WGS sequence"/>
</dbReference>
<feature type="domain" description="Xylose isomerase-like TIM barrel" evidence="2">
    <location>
        <begin position="21"/>
        <end position="286"/>
    </location>
</feature>
<keyword evidence="1" id="KW-0119">Carbohydrate metabolism</keyword>